<dbReference type="Proteomes" id="UP001215231">
    <property type="component" value="Chromosome"/>
</dbReference>
<keyword evidence="2" id="KW-1185">Reference proteome</keyword>
<evidence type="ECO:0000313" key="2">
    <source>
        <dbReference type="Proteomes" id="UP001215231"/>
    </source>
</evidence>
<gene>
    <name evidence="1" type="ORF">H3N35_13800</name>
</gene>
<protein>
    <submittedName>
        <fullName evidence="1">Uncharacterized protein</fullName>
    </submittedName>
</protein>
<reference evidence="1 2" key="1">
    <citation type="journal article" date="2022" name="Mar. Drugs">
        <title>Bioassay-Guided Fractionation Leads to the Detection of Cholic Acid Generated by the Rare Thalassomonas sp.</title>
        <authorList>
            <person name="Pheiffer F."/>
            <person name="Schneider Y.K."/>
            <person name="Hansen E.H."/>
            <person name="Andersen J.H."/>
            <person name="Isaksson J."/>
            <person name="Busche T."/>
            <person name="R C."/>
            <person name="Kalinowski J."/>
            <person name="Zyl L.V."/>
            <person name="Trindade M."/>
        </authorList>
    </citation>
    <scope>NUCLEOTIDE SEQUENCE [LARGE SCALE GENOMIC DNA]</scope>
    <source>
        <strain evidence="1 2">A5K-61T</strain>
    </source>
</reference>
<name>A0ABY7V7L5_9GAMM</name>
<dbReference type="EMBL" id="CP059693">
    <property type="protein sequence ID" value="WDE09412.1"/>
    <property type="molecule type" value="Genomic_DNA"/>
</dbReference>
<proteinExistence type="predicted"/>
<sequence>MHNFSAVFVHLYFLSGLFPGDMRLLSLDIKADKAIAGGLRLNEQQWKQQESS</sequence>
<organism evidence="1 2">
    <name type="scientific">Thalassomonas haliotis</name>
    <dbReference type="NCBI Taxonomy" id="485448"/>
    <lineage>
        <taxon>Bacteria</taxon>
        <taxon>Pseudomonadati</taxon>
        <taxon>Pseudomonadota</taxon>
        <taxon>Gammaproteobacteria</taxon>
        <taxon>Alteromonadales</taxon>
        <taxon>Colwelliaceae</taxon>
        <taxon>Thalassomonas</taxon>
    </lineage>
</organism>
<evidence type="ECO:0000313" key="1">
    <source>
        <dbReference type="EMBL" id="WDE09412.1"/>
    </source>
</evidence>
<accession>A0ABY7V7L5</accession>